<dbReference type="AlphaFoldDB" id="A0A3D8QF70"/>
<feature type="region of interest" description="Disordered" evidence="1">
    <location>
        <begin position="618"/>
        <end position="647"/>
    </location>
</feature>
<feature type="compositionally biased region" description="Polar residues" evidence="1">
    <location>
        <begin position="546"/>
        <end position="562"/>
    </location>
</feature>
<feature type="compositionally biased region" description="Low complexity" evidence="1">
    <location>
        <begin position="236"/>
        <end position="245"/>
    </location>
</feature>
<comment type="caution">
    <text evidence="2">The sequence shown here is derived from an EMBL/GenBank/DDBJ whole genome shotgun (WGS) entry which is preliminary data.</text>
</comment>
<feature type="compositionally biased region" description="Low complexity" evidence="1">
    <location>
        <begin position="389"/>
        <end position="404"/>
    </location>
</feature>
<feature type="region of interest" description="Disordered" evidence="1">
    <location>
        <begin position="388"/>
        <end position="436"/>
    </location>
</feature>
<evidence type="ECO:0000256" key="1">
    <source>
        <dbReference type="SAM" id="MobiDB-lite"/>
    </source>
</evidence>
<evidence type="ECO:0000313" key="2">
    <source>
        <dbReference type="EMBL" id="RDW60290.1"/>
    </source>
</evidence>
<dbReference type="OrthoDB" id="10365370at2759"/>
<feature type="compositionally biased region" description="Polar residues" evidence="1">
    <location>
        <begin position="253"/>
        <end position="262"/>
    </location>
</feature>
<feature type="region of interest" description="Disordered" evidence="1">
    <location>
        <begin position="709"/>
        <end position="767"/>
    </location>
</feature>
<feature type="compositionally biased region" description="Polar residues" evidence="1">
    <location>
        <begin position="712"/>
        <end position="747"/>
    </location>
</feature>
<reference evidence="2 3" key="1">
    <citation type="journal article" date="2018" name="IMA Fungus">
        <title>IMA Genome-F 9: Draft genome sequence of Annulohypoxylon stygium, Aspergillus mulundensis, Berkeleyomyces basicola (syn. Thielaviopsis basicola), Ceratocystis smalleyi, two Cercospora beticola strains, Coleophoma cylindrospora, Fusarium fracticaudum, Phialophora cf. hyalina, and Morchella septimelata.</title>
        <authorList>
            <person name="Wingfield B.D."/>
            <person name="Bills G.F."/>
            <person name="Dong Y."/>
            <person name="Huang W."/>
            <person name="Nel W.J."/>
            <person name="Swalarsk-Parry B.S."/>
            <person name="Vaghefi N."/>
            <person name="Wilken P.M."/>
            <person name="An Z."/>
            <person name="de Beer Z.W."/>
            <person name="De Vos L."/>
            <person name="Chen L."/>
            <person name="Duong T.A."/>
            <person name="Gao Y."/>
            <person name="Hammerbacher A."/>
            <person name="Kikkert J.R."/>
            <person name="Li Y."/>
            <person name="Li H."/>
            <person name="Li K."/>
            <person name="Li Q."/>
            <person name="Liu X."/>
            <person name="Ma X."/>
            <person name="Naidoo K."/>
            <person name="Pethybridge S.J."/>
            <person name="Sun J."/>
            <person name="Steenkamp E.T."/>
            <person name="van der Nest M.A."/>
            <person name="van Wyk S."/>
            <person name="Wingfield M.J."/>
            <person name="Xiong C."/>
            <person name="Yue Q."/>
            <person name="Zhang X."/>
        </authorList>
    </citation>
    <scope>NUCLEOTIDE SEQUENCE [LARGE SCALE GENOMIC DNA]</scope>
    <source>
        <strain evidence="2 3">BP5796</strain>
    </source>
</reference>
<proteinExistence type="predicted"/>
<accession>A0A3D8QF70</accession>
<feature type="compositionally biased region" description="Basic and acidic residues" evidence="1">
    <location>
        <begin position="625"/>
        <end position="636"/>
    </location>
</feature>
<feature type="compositionally biased region" description="Basic and acidic residues" evidence="1">
    <location>
        <begin position="755"/>
        <end position="767"/>
    </location>
</feature>
<keyword evidence="3" id="KW-1185">Reference proteome</keyword>
<gene>
    <name evidence="2" type="ORF">BP5796_11896</name>
</gene>
<name>A0A3D8QF70_9HELO</name>
<feature type="compositionally biased region" description="Polar residues" evidence="1">
    <location>
        <begin position="638"/>
        <end position="647"/>
    </location>
</feature>
<sequence length="767" mass="82129">MGLPTTTIDQKTEELFTVDQLQRRQELDRVYQNIGSAYLAARLQPAVFLSPNSSPTVLELRVSAKAPLILRVPMLILQAQINSQLEAAQQTFQRLDLSREEALVVFDSILEHQELSFFSSHSSLELRQYFEAANAGHIDTHGRRNAVATTLPGLVPGGFTAESVPRSFHPPAMVPQTSTPDPSQVPRPSLQTRGLSGSTATQVHSLAPGIPPTATSSMDLVHHATSPFSEQHQYPAGRSIGASARSGGGGSSTQFGRASSFRQILPSRRLSTDPLHRGTPALLAQQHQSLTDSSMEAPLNPARGSWSPFGIPTSSNRPPLSATSSTDPVRHASPPFSEQHRSSAHPSSTSRLGLAPSPTRSLLRQPGDSSFARGATVAMSFVDPLRQPARAASSAQDSMSAISSTDPAHRTSSQSSEQGVGPRLSARSRSARTRRGRLLNWPRTAHLSIPVPPSASSVDAIRGISQPFPQQNSQSSTGAHFGSNQSRRSLFSNIPMRAHSSPHILPSVVSSRHDFRHASPHLSRQSVFDAPSPNPAGSRTGPLSADTHQQNHVSQSLPTSLSVARVPVPLLHSSPPASELHRPASAPPECGSHARAHLASSFGSNTTVFHSIEERWRNSAVSGERSNDEAVSRDGRTAITNQQANHTLTLREREGLEHIPQRNPILAHVDDTASRGNTMQDPEIESTSVVSERNDASQAPCSPPISVAVRQTAPQRTPSPTMQSGNVMQGNIPAQFSQAPSDHSSPEAQGPLIHSDGEIHSAAETPH</sequence>
<feature type="compositionally biased region" description="Polar residues" evidence="1">
    <location>
        <begin position="312"/>
        <end position="327"/>
    </location>
</feature>
<feature type="compositionally biased region" description="Polar residues" evidence="1">
    <location>
        <begin position="189"/>
        <end position="204"/>
    </location>
</feature>
<dbReference type="EMBL" id="PDLN01000019">
    <property type="protein sequence ID" value="RDW60290.1"/>
    <property type="molecule type" value="Genomic_DNA"/>
</dbReference>
<feature type="region of interest" description="Disordered" evidence="1">
    <location>
        <begin position="229"/>
        <end position="263"/>
    </location>
</feature>
<feature type="region of interest" description="Disordered" evidence="1">
    <location>
        <begin position="288"/>
        <end position="368"/>
    </location>
</feature>
<feature type="region of interest" description="Disordered" evidence="1">
    <location>
        <begin position="515"/>
        <end position="592"/>
    </location>
</feature>
<organism evidence="2 3">
    <name type="scientific">Coleophoma crateriformis</name>
    <dbReference type="NCBI Taxonomy" id="565419"/>
    <lineage>
        <taxon>Eukaryota</taxon>
        <taxon>Fungi</taxon>
        <taxon>Dikarya</taxon>
        <taxon>Ascomycota</taxon>
        <taxon>Pezizomycotina</taxon>
        <taxon>Leotiomycetes</taxon>
        <taxon>Helotiales</taxon>
        <taxon>Dermateaceae</taxon>
        <taxon>Coleophoma</taxon>
    </lineage>
</organism>
<dbReference type="Proteomes" id="UP000256328">
    <property type="component" value="Unassembled WGS sequence"/>
</dbReference>
<protein>
    <submittedName>
        <fullName evidence="2">Uncharacterized protein</fullName>
    </submittedName>
</protein>
<feature type="region of interest" description="Disordered" evidence="1">
    <location>
        <begin position="161"/>
        <end position="217"/>
    </location>
</feature>
<evidence type="ECO:0000313" key="3">
    <source>
        <dbReference type="Proteomes" id="UP000256328"/>
    </source>
</evidence>